<keyword evidence="4" id="KW-0472">Membrane</keyword>
<dbReference type="EMBL" id="NEDP02001218">
    <property type="protein sequence ID" value="OWF53760.1"/>
    <property type="molecule type" value="Genomic_DNA"/>
</dbReference>
<reference evidence="6 7" key="1">
    <citation type="journal article" date="2017" name="Nat. Ecol. Evol.">
        <title>Scallop genome provides insights into evolution of bilaterian karyotype and development.</title>
        <authorList>
            <person name="Wang S."/>
            <person name="Zhang J."/>
            <person name="Jiao W."/>
            <person name="Li J."/>
            <person name="Xun X."/>
            <person name="Sun Y."/>
            <person name="Guo X."/>
            <person name="Huan P."/>
            <person name="Dong B."/>
            <person name="Zhang L."/>
            <person name="Hu X."/>
            <person name="Sun X."/>
            <person name="Wang J."/>
            <person name="Zhao C."/>
            <person name="Wang Y."/>
            <person name="Wang D."/>
            <person name="Huang X."/>
            <person name="Wang R."/>
            <person name="Lv J."/>
            <person name="Li Y."/>
            <person name="Zhang Z."/>
            <person name="Liu B."/>
            <person name="Lu W."/>
            <person name="Hui Y."/>
            <person name="Liang J."/>
            <person name="Zhou Z."/>
            <person name="Hou R."/>
            <person name="Li X."/>
            <person name="Liu Y."/>
            <person name="Li H."/>
            <person name="Ning X."/>
            <person name="Lin Y."/>
            <person name="Zhao L."/>
            <person name="Xing Q."/>
            <person name="Dou J."/>
            <person name="Li Y."/>
            <person name="Mao J."/>
            <person name="Guo H."/>
            <person name="Dou H."/>
            <person name="Li T."/>
            <person name="Mu C."/>
            <person name="Jiang W."/>
            <person name="Fu Q."/>
            <person name="Fu X."/>
            <person name="Miao Y."/>
            <person name="Liu J."/>
            <person name="Yu Q."/>
            <person name="Li R."/>
            <person name="Liao H."/>
            <person name="Li X."/>
            <person name="Kong Y."/>
            <person name="Jiang Z."/>
            <person name="Chourrout D."/>
            <person name="Li R."/>
            <person name="Bao Z."/>
        </authorList>
    </citation>
    <scope>NUCLEOTIDE SEQUENCE [LARGE SCALE GENOMIC DNA]</scope>
    <source>
        <strain evidence="6 7">PY_sf001</strain>
    </source>
</reference>
<dbReference type="OrthoDB" id="5307922at2759"/>
<sequence length="415" mass="46005">MGEKSGVRRRRIVGRRSDDLDRDPYQEEKSPGWNRAACLIGVFAALILTPIIIAVIPAPIEPVVYLLKEPPVFEGPLEPNTHLQKAEHIYEDQVIGPESIVVDGDHIYTGTADGKILHIHKGEITVLARLGVEPCGTFESEPTCGRPLGMRLDKEGYLIVADAYLGLFRVNVATGDVFALWPSSFPIGGDKIRFLNDVAVASNGLIYMTDSSTKWDRRHNRYLVLEADRTGRLLEHDPKTNTTARIASVISFANGIQLSQKEDFLMICETTKARILKYQLTGPGSGEVSVFIDNLPGLPDNIRPSSSGGYWIGMSAVRQGGKFNLIDYASQRPWIRTLITKLFSQDMIMRFVPKYGLVIEVSAEGKILRSLHDPTGKVIPSVSEVEDKDGVLYLGSYNLPYMSRLYLSGLDKSKN</sequence>
<name>A0A210QYF8_MIZYE</name>
<keyword evidence="4" id="KW-0812">Transmembrane</keyword>
<gene>
    <name evidence="6" type="ORF">KP79_PYT10688</name>
</gene>
<dbReference type="STRING" id="6573.A0A210QYF8"/>
<evidence type="ECO:0000256" key="2">
    <source>
        <dbReference type="ARBA" id="ARBA00022553"/>
    </source>
</evidence>
<comment type="similarity">
    <text evidence="1">Belongs to the strictosidine synthase family.</text>
</comment>
<evidence type="ECO:0000313" key="6">
    <source>
        <dbReference type="EMBL" id="OWF53760.1"/>
    </source>
</evidence>
<dbReference type="Pfam" id="PF20067">
    <property type="entry name" value="SSL_N"/>
    <property type="match status" value="1"/>
</dbReference>
<dbReference type="GO" id="GO:0012505">
    <property type="term" value="C:endomembrane system"/>
    <property type="evidence" value="ECO:0007669"/>
    <property type="project" value="TreeGrafter"/>
</dbReference>
<dbReference type="AlphaFoldDB" id="A0A210QYF8"/>
<dbReference type="Proteomes" id="UP000242188">
    <property type="component" value="Unassembled WGS sequence"/>
</dbReference>
<protein>
    <submittedName>
        <fullName evidence="6">Adipocyte plasma membrane-associated protein</fullName>
    </submittedName>
</protein>
<feature type="transmembrane region" description="Helical" evidence="4">
    <location>
        <begin position="36"/>
        <end position="60"/>
    </location>
</feature>
<accession>A0A210QYF8</accession>
<dbReference type="Pfam" id="PF03088">
    <property type="entry name" value="Str_synth"/>
    <property type="match status" value="1"/>
</dbReference>
<organism evidence="6 7">
    <name type="scientific">Mizuhopecten yessoensis</name>
    <name type="common">Japanese scallop</name>
    <name type="synonym">Patinopecten yessoensis</name>
    <dbReference type="NCBI Taxonomy" id="6573"/>
    <lineage>
        <taxon>Eukaryota</taxon>
        <taxon>Metazoa</taxon>
        <taxon>Spiralia</taxon>
        <taxon>Lophotrochozoa</taxon>
        <taxon>Mollusca</taxon>
        <taxon>Bivalvia</taxon>
        <taxon>Autobranchia</taxon>
        <taxon>Pteriomorphia</taxon>
        <taxon>Pectinida</taxon>
        <taxon>Pectinoidea</taxon>
        <taxon>Pectinidae</taxon>
        <taxon>Mizuhopecten</taxon>
    </lineage>
</organism>
<feature type="domain" description="Strictosidine synthase conserved region" evidence="5">
    <location>
        <begin position="196"/>
        <end position="282"/>
    </location>
</feature>
<dbReference type="InterPro" id="IPR011042">
    <property type="entry name" value="6-blade_b-propeller_TolB-like"/>
</dbReference>
<dbReference type="GO" id="GO:0016787">
    <property type="term" value="F:hydrolase activity"/>
    <property type="evidence" value="ECO:0007669"/>
    <property type="project" value="TreeGrafter"/>
</dbReference>
<comment type="caution">
    <text evidence="6">The sequence shown here is derived from an EMBL/GenBank/DDBJ whole genome shotgun (WGS) entry which is preliminary data.</text>
</comment>
<dbReference type="InterPro" id="IPR018119">
    <property type="entry name" value="Strictosidine_synth_cons-reg"/>
</dbReference>
<keyword evidence="3" id="KW-0325">Glycoprotein</keyword>
<evidence type="ECO:0000256" key="1">
    <source>
        <dbReference type="ARBA" id="ARBA00009191"/>
    </source>
</evidence>
<evidence type="ECO:0000256" key="4">
    <source>
        <dbReference type="SAM" id="Phobius"/>
    </source>
</evidence>
<evidence type="ECO:0000313" key="7">
    <source>
        <dbReference type="Proteomes" id="UP000242188"/>
    </source>
</evidence>
<proteinExistence type="inferred from homology"/>
<dbReference type="Gene3D" id="2.120.10.30">
    <property type="entry name" value="TolB, C-terminal domain"/>
    <property type="match status" value="1"/>
</dbReference>
<dbReference type="PANTHER" id="PTHR10426:SF88">
    <property type="entry name" value="ADIPOCYTE PLASMA MEMBRANE-ASSOCIATED PROTEIN HEMOMUCIN-RELATED"/>
    <property type="match status" value="1"/>
</dbReference>
<evidence type="ECO:0000256" key="3">
    <source>
        <dbReference type="ARBA" id="ARBA00023180"/>
    </source>
</evidence>
<evidence type="ECO:0000259" key="5">
    <source>
        <dbReference type="Pfam" id="PF03088"/>
    </source>
</evidence>
<dbReference type="PANTHER" id="PTHR10426">
    <property type="entry name" value="STRICTOSIDINE SYNTHASE-RELATED"/>
    <property type="match status" value="1"/>
</dbReference>
<keyword evidence="2" id="KW-0597">Phosphoprotein</keyword>
<dbReference type="SUPFAM" id="SSF63829">
    <property type="entry name" value="Calcium-dependent phosphotriesterase"/>
    <property type="match status" value="1"/>
</dbReference>
<keyword evidence="7" id="KW-1185">Reference proteome</keyword>
<keyword evidence="4" id="KW-1133">Transmembrane helix</keyword>